<dbReference type="PANTHER" id="PTHR10815:SF13">
    <property type="entry name" value="METHYLATED-DNA--PROTEIN-CYSTEINE METHYLTRANSFERASE"/>
    <property type="match status" value="1"/>
</dbReference>
<dbReference type="EMBL" id="BAFC01000111">
    <property type="protein sequence ID" value="GAB40624.1"/>
    <property type="molecule type" value="Genomic_DNA"/>
</dbReference>
<dbReference type="Proteomes" id="UP000005845">
    <property type="component" value="Unassembled WGS sequence"/>
</dbReference>
<gene>
    <name evidence="9" type="ORF">GOSPT_113_00110</name>
</gene>
<evidence type="ECO:0000259" key="8">
    <source>
        <dbReference type="Pfam" id="PF01035"/>
    </source>
</evidence>
<dbReference type="InterPro" id="IPR036388">
    <property type="entry name" value="WH-like_DNA-bd_sf"/>
</dbReference>
<name>H5U4G6_9ACTN</name>
<dbReference type="GO" id="GO:0003908">
    <property type="term" value="F:methylated-DNA-[protein]-cysteine S-methyltransferase activity"/>
    <property type="evidence" value="ECO:0007669"/>
    <property type="project" value="UniProtKB-EC"/>
</dbReference>
<dbReference type="GO" id="GO:0006281">
    <property type="term" value="P:DNA repair"/>
    <property type="evidence" value="ECO:0007669"/>
    <property type="project" value="UniProtKB-KW"/>
</dbReference>
<dbReference type="RefSeq" id="WP_005207706.1">
    <property type="nucleotide sequence ID" value="NZ_BAFC01000111.1"/>
</dbReference>
<evidence type="ECO:0000256" key="1">
    <source>
        <dbReference type="ARBA" id="ARBA00001286"/>
    </source>
</evidence>
<evidence type="ECO:0000256" key="3">
    <source>
        <dbReference type="ARBA" id="ARBA00022679"/>
    </source>
</evidence>
<dbReference type="CDD" id="cd06445">
    <property type="entry name" value="ATase"/>
    <property type="match status" value="1"/>
</dbReference>
<dbReference type="GO" id="GO:0032259">
    <property type="term" value="P:methylation"/>
    <property type="evidence" value="ECO:0007669"/>
    <property type="project" value="UniProtKB-KW"/>
</dbReference>
<dbReference type="Pfam" id="PF01035">
    <property type="entry name" value="DNA_binding_1"/>
    <property type="match status" value="1"/>
</dbReference>
<dbReference type="AlphaFoldDB" id="H5U4G6"/>
<protein>
    <submittedName>
        <fullName evidence="9">Putative methylated-DNA--protein-cysteine methyltransferase</fullName>
    </submittedName>
</protein>
<keyword evidence="10" id="KW-1185">Reference proteome</keyword>
<organism evidence="9 10">
    <name type="scientific">Gordonia sputi NBRC 100414</name>
    <dbReference type="NCBI Taxonomy" id="1089453"/>
    <lineage>
        <taxon>Bacteria</taxon>
        <taxon>Bacillati</taxon>
        <taxon>Actinomycetota</taxon>
        <taxon>Actinomycetes</taxon>
        <taxon>Mycobacteriales</taxon>
        <taxon>Gordoniaceae</taxon>
        <taxon>Gordonia</taxon>
    </lineage>
</organism>
<sequence length="214" mass="22505">MTTLDAVPTEPTEPSTDPDTTNAEPSAVESEAVESDAVESDAVESSAAHATVATPTGPFTFVVDDAGAVLASGWTDDAASLLPSIHRALRPASSRWSEELTDVRDAVDAYYAGQLDAIDAVAVRQRSGPYVEKVWGSLRAVAPGSPTTFVQLAEATGHPTAIRATATACARNAATLFVPCHRVLRQDGTVAGFRYGKPLKQWLLTYEDGGTPTF</sequence>
<keyword evidence="3 9" id="KW-0808">Transferase</keyword>
<accession>H5U4G6</accession>
<dbReference type="InterPro" id="IPR036217">
    <property type="entry name" value="MethylDNA_cys_MeTrfase_DNAb"/>
</dbReference>
<dbReference type="PANTHER" id="PTHR10815">
    <property type="entry name" value="METHYLATED-DNA--PROTEIN-CYSTEINE METHYLTRANSFERASE"/>
    <property type="match status" value="1"/>
</dbReference>
<proteinExistence type="predicted"/>
<comment type="catalytic activity">
    <reaction evidence="1">
        <text>a 4-O-methyl-thymidine in DNA + L-cysteinyl-[protein] = a thymidine in DNA + S-methyl-L-cysteinyl-[protein]</text>
        <dbReference type="Rhea" id="RHEA:53428"/>
        <dbReference type="Rhea" id="RHEA-COMP:10131"/>
        <dbReference type="Rhea" id="RHEA-COMP:10132"/>
        <dbReference type="Rhea" id="RHEA-COMP:13555"/>
        <dbReference type="Rhea" id="RHEA-COMP:13556"/>
        <dbReference type="ChEBI" id="CHEBI:29950"/>
        <dbReference type="ChEBI" id="CHEBI:82612"/>
        <dbReference type="ChEBI" id="CHEBI:137386"/>
        <dbReference type="ChEBI" id="CHEBI:137387"/>
        <dbReference type="EC" id="2.1.1.63"/>
    </reaction>
</comment>
<evidence type="ECO:0000256" key="2">
    <source>
        <dbReference type="ARBA" id="ARBA00022603"/>
    </source>
</evidence>
<feature type="compositionally biased region" description="Low complexity" evidence="7">
    <location>
        <begin position="8"/>
        <end position="30"/>
    </location>
</feature>
<dbReference type="InterPro" id="IPR001497">
    <property type="entry name" value="MethylDNA_cys_MeTrfase_AS"/>
</dbReference>
<dbReference type="PROSITE" id="PS00374">
    <property type="entry name" value="MGMT"/>
    <property type="match status" value="1"/>
</dbReference>
<reference evidence="9 10" key="1">
    <citation type="submission" date="2012-02" db="EMBL/GenBank/DDBJ databases">
        <title>Whole genome shotgun sequence of Gordonia sputi NBRC 100414.</title>
        <authorList>
            <person name="Yoshida I."/>
            <person name="Hosoyama A."/>
            <person name="Tsuchikane K."/>
            <person name="Katsumata H."/>
            <person name="Yamazaki S."/>
            <person name="Fujita N."/>
        </authorList>
    </citation>
    <scope>NUCLEOTIDE SEQUENCE [LARGE SCALE GENOMIC DNA]</scope>
    <source>
        <strain evidence="9 10">NBRC 100414</strain>
    </source>
</reference>
<dbReference type="Gene3D" id="1.10.10.10">
    <property type="entry name" value="Winged helix-like DNA-binding domain superfamily/Winged helix DNA-binding domain"/>
    <property type="match status" value="1"/>
</dbReference>
<dbReference type="NCBIfam" id="TIGR00589">
    <property type="entry name" value="ogt"/>
    <property type="match status" value="1"/>
</dbReference>
<keyword evidence="5" id="KW-0234">DNA repair</keyword>
<evidence type="ECO:0000256" key="6">
    <source>
        <dbReference type="ARBA" id="ARBA00049348"/>
    </source>
</evidence>
<evidence type="ECO:0000256" key="7">
    <source>
        <dbReference type="SAM" id="MobiDB-lite"/>
    </source>
</evidence>
<comment type="catalytic activity">
    <reaction evidence="6">
        <text>a 6-O-methyl-2'-deoxyguanosine in DNA + L-cysteinyl-[protein] = S-methyl-L-cysteinyl-[protein] + a 2'-deoxyguanosine in DNA</text>
        <dbReference type="Rhea" id="RHEA:24000"/>
        <dbReference type="Rhea" id="RHEA-COMP:10131"/>
        <dbReference type="Rhea" id="RHEA-COMP:10132"/>
        <dbReference type="Rhea" id="RHEA-COMP:11367"/>
        <dbReference type="Rhea" id="RHEA-COMP:11368"/>
        <dbReference type="ChEBI" id="CHEBI:29950"/>
        <dbReference type="ChEBI" id="CHEBI:82612"/>
        <dbReference type="ChEBI" id="CHEBI:85445"/>
        <dbReference type="ChEBI" id="CHEBI:85448"/>
        <dbReference type="EC" id="2.1.1.63"/>
    </reaction>
</comment>
<dbReference type="InterPro" id="IPR014048">
    <property type="entry name" value="MethylDNA_cys_MeTrfase_DNA-bd"/>
</dbReference>
<dbReference type="eggNOG" id="COG0350">
    <property type="taxonomic scope" value="Bacteria"/>
</dbReference>
<feature type="region of interest" description="Disordered" evidence="7">
    <location>
        <begin position="1"/>
        <end position="50"/>
    </location>
</feature>
<evidence type="ECO:0000313" key="9">
    <source>
        <dbReference type="EMBL" id="GAB40624.1"/>
    </source>
</evidence>
<evidence type="ECO:0000256" key="4">
    <source>
        <dbReference type="ARBA" id="ARBA00022763"/>
    </source>
</evidence>
<keyword evidence="4" id="KW-0227">DNA damage</keyword>
<feature type="domain" description="Methylated-DNA-[protein]-cysteine S-methyltransferase DNA binding" evidence="8">
    <location>
        <begin position="131"/>
        <end position="207"/>
    </location>
</feature>
<keyword evidence="2 9" id="KW-0489">Methyltransferase</keyword>
<comment type="caution">
    <text evidence="9">The sequence shown here is derived from an EMBL/GenBank/DDBJ whole genome shotgun (WGS) entry which is preliminary data.</text>
</comment>
<evidence type="ECO:0000313" key="10">
    <source>
        <dbReference type="Proteomes" id="UP000005845"/>
    </source>
</evidence>
<evidence type="ECO:0000256" key="5">
    <source>
        <dbReference type="ARBA" id="ARBA00023204"/>
    </source>
</evidence>
<feature type="compositionally biased region" description="Acidic residues" evidence="7">
    <location>
        <begin position="31"/>
        <end position="42"/>
    </location>
</feature>
<dbReference type="SUPFAM" id="SSF46767">
    <property type="entry name" value="Methylated DNA-protein cysteine methyltransferase, C-terminal domain"/>
    <property type="match status" value="1"/>
</dbReference>